<dbReference type="EMBL" id="OX465083">
    <property type="protein sequence ID" value="CAI9293823.1"/>
    <property type="molecule type" value="Genomic_DNA"/>
</dbReference>
<dbReference type="SMART" id="SM00577">
    <property type="entry name" value="CPDc"/>
    <property type="match status" value="1"/>
</dbReference>
<dbReference type="InterPro" id="IPR008978">
    <property type="entry name" value="HSP20-like_chaperone"/>
</dbReference>
<dbReference type="Gene3D" id="2.60.40.790">
    <property type="match status" value="1"/>
</dbReference>
<evidence type="ECO:0000256" key="1">
    <source>
        <dbReference type="ARBA" id="ARBA00022737"/>
    </source>
</evidence>
<accession>A0AA35ZKF8</accession>
<dbReference type="GO" id="GO:0034515">
    <property type="term" value="C:proteasome storage granule"/>
    <property type="evidence" value="ECO:0007669"/>
    <property type="project" value="TreeGrafter"/>
</dbReference>
<dbReference type="GO" id="GO:0043161">
    <property type="term" value="P:proteasome-mediated ubiquitin-dependent protein catabolic process"/>
    <property type="evidence" value="ECO:0007669"/>
    <property type="project" value="TreeGrafter"/>
</dbReference>
<organism evidence="3 4">
    <name type="scientific">Lactuca saligna</name>
    <name type="common">Willowleaf lettuce</name>
    <dbReference type="NCBI Taxonomy" id="75948"/>
    <lineage>
        <taxon>Eukaryota</taxon>
        <taxon>Viridiplantae</taxon>
        <taxon>Streptophyta</taxon>
        <taxon>Embryophyta</taxon>
        <taxon>Tracheophyta</taxon>
        <taxon>Spermatophyta</taxon>
        <taxon>Magnoliopsida</taxon>
        <taxon>eudicotyledons</taxon>
        <taxon>Gunneridae</taxon>
        <taxon>Pentapetalae</taxon>
        <taxon>asterids</taxon>
        <taxon>campanulids</taxon>
        <taxon>Asterales</taxon>
        <taxon>Asteraceae</taxon>
        <taxon>Cichorioideae</taxon>
        <taxon>Cichorieae</taxon>
        <taxon>Lactucinae</taxon>
        <taxon>Lactuca</taxon>
    </lineage>
</organism>
<name>A0AA35ZKF8_LACSI</name>
<dbReference type="GO" id="GO:0005634">
    <property type="term" value="C:nucleus"/>
    <property type="evidence" value="ECO:0007669"/>
    <property type="project" value="TreeGrafter"/>
</dbReference>
<keyword evidence="4" id="KW-1185">Reference proteome</keyword>
<dbReference type="AlphaFoldDB" id="A0AA35ZKF8"/>
<protein>
    <recommendedName>
        <fullName evidence="2">CS domain-containing protein</fullName>
    </recommendedName>
</protein>
<sequence>MRESRHLSILSSYSVGSPFRRFLWSVALSLTLSYKFCSFSSQSRHPEIKWAQREDKVYITILLADTKDAKVNLAPEGVFTLSASAGQHEYDLKLELYDKVNVELVEHVATCLIKIAERVQESSEMLDEHSKHGLIHQVEYHIDLINHTTLSYSVHTGLIGLLVKLAFGSMVAVKTLFDLNISSILKEILSIYDLSHGVPSPRTIDGHYNQMHEVLKLLIQLLPVVSRNQEVPLAAKKEAFLVTHPDLVEKFWNDLLHVLIQVGYHLSIMLYWFLANFYNFLDIPFLFFSFLNRFLAGVFTRKDIRVLMLTLNISDNILKKNSEVFMGPFVKEGVLFAINALIDPEKCSRFMFSMFNDIQLSNTSSKKYAGKDVIHCLCFSFDDRLSRATNWVKFSATAGLDVIYGGHLQQGKSQRAPYLPQSGAGGGGGGGSPYSERAALYALGLIHYSKEELFYALEMVNLFDLKKVYFDSRVIALTDCPKKHHKTLDVVLVQETVVLILDDTERGKMDKENLILMERYHFFASSCKELRCRAVGISKGLLMVGTASEKATEMLVYAHETQHEKIIRGLALQITFTVYGREEEADTLIEQMTRDQDPILRYGGMYSGTTNNKGIRLDCAAYGQEIGCIVPSEVPLCIVLEHKAAVSSLKTPENSP</sequence>
<dbReference type="Pfam" id="PF04969">
    <property type="entry name" value="CS"/>
    <property type="match status" value="1"/>
</dbReference>
<dbReference type="PANTHER" id="PTHR10943:SF2">
    <property type="entry name" value="26S PROTEASOME NON-ATPASE REGULATORY SUBUNIT 1"/>
    <property type="match status" value="1"/>
</dbReference>
<dbReference type="GO" id="GO:0008540">
    <property type="term" value="C:proteasome regulatory particle, base subcomplex"/>
    <property type="evidence" value="ECO:0007669"/>
    <property type="project" value="TreeGrafter"/>
</dbReference>
<evidence type="ECO:0000313" key="3">
    <source>
        <dbReference type="EMBL" id="CAI9293823.1"/>
    </source>
</evidence>
<proteinExistence type="predicted"/>
<keyword evidence="1" id="KW-0677">Repeat</keyword>
<dbReference type="PROSITE" id="PS51203">
    <property type="entry name" value="CS"/>
    <property type="match status" value="1"/>
</dbReference>
<dbReference type="InterPro" id="IPR011989">
    <property type="entry name" value="ARM-like"/>
</dbReference>
<evidence type="ECO:0000313" key="4">
    <source>
        <dbReference type="Proteomes" id="UP001177003"/>
    </source>
</evidence>
<dbReference type="GO" id="GO:0006950">
    <property type="term" value="P:response to stress"/>
    <property type="evidence" value="ECO:0007669"/>
    <property type="project" value="UniProtKB-ARBA"/>
</dbReference>
<gene>
    <name evidence="3" type="ORF">LSALG_LOCUS32831</name>
</gene>
<dbReference type="Proteomes" id="UP001177003">
    <property type="component" value="Chromosome 7"/>
</dbReference>
<feature type="domain" description="CS" evidence="2">
    <location>
        <begin position="43"/>
        <end position="134"/>
    </location>
</feature>
<dbReference type="InterPro" id="IPR007052">
    <property type="entry name" value="CS_dom"/>
</dbReference>
<dbReference type="InterPro" id="IPR004274">
    <property type="entry name" value="FCP1_dom"/>
</dbReference>
<evidence type="ECO:0000259" key="2">
    <source>
        <dbReference type="PROSITE" id="PS51203"/>
    </source>
</evidence>
<dbReference type="Gene3D" id="1.25.10.10">
    <property type="entry name" value="Leucine-rich Repeat Variant"/>
    <property type="match status" value="1"/>
</dbReference>
<dbReference type="SUPFAM" id="SSF49764">
    <property type="entry name" value="HSP20-like chaperones"/>
    <property type="match status" value="1"/>
</dbReference>
<reference evidence="3" key="1">
    <citation type="submission" date="2023-04" db="EMBL/GenBank/DDBJ databases">
        <authorList>
            <person name="Vijverberg K."/>
            <person name="Xiong W."/>
            <person name="Schranz E."/>
        </authorList>
    </citation>
    <scope>NUCLEOTIDE SEQUENCE</scope>
</reference>
<dbReference type="PANTHER" id="PTHR10943">
    <property type="entry name" value="26S PROTEASOME NON-ATPASE REGULATORY SUBUNIT"/>
    <property type="match status" value="1"/>
</dbReference>